<dbReference type="AlphaFoldDB" id="A0A0A0J4Q8"/>
<name>A0A0A0J4Q8_9MICO</name>
<dbReference type="Pfam" id="PF01522">
    <property type="entry name" value="Polysacc_deac_1"/>
    <property type="match status" value="1"/>
</dbReference>
<dbReference type="RefSeq" id="WP_035917022.1">
    <property type="nucleotide sequence ID" value="NZ_AVPJ01000010.1"/>
</dbReference>
<dbReference type="SUPFAM" id="SSF88713">
    <property type="entry name" value="Glycoside hydrolase/deacetylase"/>
    <property type="match status" value="1"/>
</dbReference>
<keyword evidence="5" id="KW-1185">Reference proteome</keyword>
<dbReference type="GO" id="GO:0016810">
    <property type="term" value="F:hydrolase activity, acting on carbon-nitrogen (but not peptide) bonds"/>
    <property type="evidence" value="ECO:0007669"/>
    <property type="project" value="InterPro"/>
</dbReference>
<dbReference type="InterPro" id="IPR036365">
    <property type="entry name" value="PGBD-like_sf"/>
</dbReference>
<gene>
    <name evidence="4" type="ORF">N802_03100</name>
</gene>
<organism evidence="4 5">
    <name type="scientific">Knoellia sinensis KCTC 19936</name>
    <dbReference type="NCBI Taxonomy" id="1385520"/>
    <lineage>
        <taxon>Bacteria</taxon>
        <taxon>Bacillati</taxon>
        <taxon>Actinomycetota</taxon>
        <taxon>Actinomycetes</taxon>
        <taxon>Micrococcales</taxon>
        <taxon>Intrasporangiaceae</taxon>
        <taxon>Knoellia</taxon>
    </lineage>
</organism>
<dbReference type="EMBL" id="AVPJ01000010">
    <property type="protein sequence ID" value="KGN31729.1"/>
    <property type="molecule type" value="Genomic_DNA"/>
</dbReference>
<dbReference type="Proteomes" id="UP000030002">
    <property type="component" value="Unassembled WGS sequence"/>
</dbReference>
<reference evidence="4 5" key="1">
    <citation type="submission" date="2013-08" db="EMBL/GenBank/DDBJ databases">
        <title>The genome sequence of Knoellia sinensis.</title>
        <authorList>
            <person name="Zhu W."/>
            <person name="Wang G."/>
        </authorList>
    </citation>
    <scope>NUCLEOTIDE SEQUENCE [LARGE SCALE GENOMIC DNA]</scope>
    <source>
        <strain evidence="4 5">KCTC 19936</strain>
    </source>
</reference>
<dbReference type="eggNOG" id="COG3409">
    <property type="taxonomic scope" value="Bacteria"/>
</dbReference>
<dbReference type="InterPro" id="IPR050248">
    <property type="entry name" value="Polysacc_deacetylase_ArnD"/>
</dbReference>
<dbReference type="STRING" id="1385520.N802_03100"/>
<dbReference type="SUPFAM" id="SSF47090">
    <property type="entry name" value="PGBD-like"/>
    <property type="match status" value="1"/>
</dbReference>
<sequence length="326" mass="34142">MTTSPAGRRSRLSKLASVLALSLGLVTVPAVASTSLASSAQAAVRSCSSSTAVASRPELRQGDTGSCVTVLQRALIAKGYSVGSSGATGSFGSATALAVRRFQSDRVGLRIDAVVGPATWGALVNGATLYSRTRGPNSTSRVVLSFDDCPSSYSSFQSAVLGAERLGIALALFPTGNCITAGRFSPSYARAHGHYVFNHSVSHPDLRNLSYTNVRAQLSAPGVVTSYGRPPYGAYNNTVLNAYASKSMRVWMWTVDTTDYRGKSQASVVSYVVNNSRAGSTVLMHMQWRGFNSTALSQMKSGLANRGLSVCRNRGATAISPSSVAC</sequence>
<dbReference type="GO" id="GO:0005975">
    <property type="term" value="P:carbohydrate metabolic process"/>
    <property type="evidence" value="ECO:0007669"/>
    <property type="project" value="InterPro"/>
</dbReference>
<accession>A0A0A0J4Q8</accession>
<dbReference type="eggNOG" id="COG0726">
    <property type="taxonomic scope" value="Bacteria"/>
</dbReference>
<evidence type="ECO:0000256" key="1">
    <source>
        <dbReference type="SAM" id="SignalP"/>
    </source>
</evidence>
<dbReference type="InterPro" id="IPR011330">
    <property type="entry name" value="Glyco_hydro/deAcase_b/a-brl"/>
</dbReference>
<protein>
    <recommendedName>
        <fullName evidence="6">NodB homology domain-containing protein</fullName>
    </recommendedName>
</protein>
<feature type="domain" description="NodB homology" evidence="3">
    <location>
        <begin position="136"/>
        <end position="250"/>
    </location>
</feature>
<keyword evidence="1" id="KW-0732">Signal</keyword>
<evidence type="ECO:0008006" key="6">
    <source>
        <dbReference type="Google" id="ProtNLM"/>
    </source>
</evidence>
<dbReference type="InterPro" id="IPR036366">
    <property type="entry name" value="PGBDSf"/>
</dbReference>
<proteinExistence type="predicted"/>
<dbReference type="Gene3D" id="3.20.20.370">
    <property type="entry name" value="Glycoside hydrolase/deacetylase"/>
    <property type="match status" value="1"/>
</dbReference>
<dbReference type="InterPro" id="IPR002509">
    <property type="entry name" value="NODB_dom"/>
</dbReference>
<dbReference type="PANTHER" id="PTHR10587">
    <property type="entry name" value="GLYCOSYL TRANSFERASE-RELATED"/>
    <property type="match status" value="1"/>
</dbReference>
<feature type="chain" id="PRO_5001964073" description="NodB homology domain-containing protein" evidence="1">
    <location>
        <begin position="33"/>
        <end position="326"/>
    </location>
</feature>
<evidence type="ECO:0000259" key="3">
    <source>
        <dbReference type="Pfam" id="PF01522"/>
    </source>
</evidence>
<feature type="signal peptide" evidence="1">
    <location>
        <begin position="1"/>
        <end position="32"/>
    </location>
</feature>
<evidence type="ECO:0000313" key="5">
    <source>
        <dbReference type="Proteomes" id="UP000030002"/>
    </source>
</evidence>
<evidence type="ECO:0000259" key="2">
    <source>
        <dbReference type="Pfam" id="PF01471"/>
    </source>
</evidence>
<dbReference type="Pfam" id="PF01471">
    <property type="entry name" value="PG_binding_1"/>
    <property type="match status" value="1"/>
</dbReference>
<dbReference type="Gene3D" id="1.10.101.10">
    <property type="entry name" value="PGBD-like superfamily/PGBD"/>
    <property type="match status" value="1"/>
</dbReference>
<dbReference type="CDD" id="cd10917">
    <property type="entry name" value="CE4_NodB_like_6s_7s"/>
    <property type="match status" value="1"/>
</dbReference>
<dbReference type="OrthoDB" id="3173508at2"/>
<comment type="caution">
    <text evidence="4">The sequence shown here is derived from an EMBL/GenBank/DDBJ whole genome shotgun (WGS) entry which is preliminary data.</text>
</comment>
<evidence type="ECO:0000313" key="4">
    <source>
        <dbReference type="EMBL" id="KGN31729.1"/>
    </source>
</evidence>
<feature type="domain" description="Peptidoglycan binding-like" evidence="2">
    <location>
        <begin position="65"/>
        <end position="123"/>
    </location>
</feature>
<dbReference type="InterPro" id="IPR002477">
    <property type="entry name" value="Peptidoglycan-bd-like"/>
</dbReference>